<evidence type="ECO:0000256" key="1">
    <source>
        <dbReference type="ARBA" id="ARBA00004123"/>
    </source>
</evidence>
<feature type="region of interest" description="Disordered" evidence="11">
    <location>
        <begin position="570"/>
        <end position="677"/>
    </location>
</feature>
<evidence type="ECO:0000256" key="10">
    <source>
        <dbReference type="SAM" id="Coils"/>
    </source>
</evidence>
<keyword evidence="5" id="KW-0863">Zinc-finger</keyword>
<feature type="compositionally biased region" description="Basic and acidic residues" evidence="11">
    <location>
        <begin position="583"/>
        <end position="604"/>
    </location>
</feature>
<feature type="compositionally biased region" description="Polar residues" evidence="11">
    <location>
        <begin position="711"/>
        <end position="737"/>
    </location>
</feature>
<feature type="region of interest" description="Disordered" evidence="11">
    <location>
        <begin position="512"/>
        <end position="537"/>
    </location>
</feature>
<feature type="region of interest" description="Disordered" evidence="11">
    <location>
        <begin position="1521"/>
        <end position="1586"/>
    </location>
</feature>
<feature type="region of interest" description="Disordered" evidence="11">
    <location>
        <begin position="711"/>
        <end position="813"/>
    </location>
</feature>
<keyword evidence="4" id="KW-0677">Repeat</keyword>
<dbReference type="GO" id="GO:0000978">
    <property type="term" value="F:RNA polymerase II cis-regulatory region sequence-specific DNA binding"/>
    <property type="evidence" value="ECO:0007669"/>
    <property type="project" value="TreeGrafter"/>
</dbReference>
<dbReference type="FunCoup" id="A0A7R8YXR3">
    <property type="interactions" value="36"/>
</dbReference>
<dbReference type="SUPFAM" id="SSF103637">
    <property type="entry name" value="CCHHC domain"/>
    <property type="match status" value="3"/>
</dbReference>
<dbReference type="GO" id="GO:0005634">
    <property type="term" value="C:nucleus"/>
    <property type="evidence" value="ECO:0007669"/>
    <property type="project" value="UniProtKB-SubCell"/>
</dbReference>
<gene>
    <name evidence="13" type="ORF">HERILL_LOCUS12226</name>
</gene>
<feature type="compositionally biased region" description="Polar residues" evidence="11">
    <location>
        <begin position="570"/>
        <end position="582"/>
    </location>
</feature>
<evidence type="ECO:0000256" key="8">
    <source>
        <dbReference type="ARBA" id="ARBA00023163"/>
    </source>
</evidence>
<protein>
    <recommendedName>
        <fullName evidence="12">LsmAD domain-containing protein</fullName>
    </recommendedName>
</protein>
<feature type="compositionally biased region" description="Polar residues" evidence="11">
    <location>
        <begin position="871"/>
        <end position="882"/>
    </location>
</feature>
<evidence type="ECO:0000256" key="7">
    <source>
        <dbReference type="ARBA" id="ARBA00023015"/>
    </source>
</evidence>
<feature type="compositionally biased region" description="Gly residues" evidence="11">
    <location>
        <begin position="1107"/>
        <end position="1116"/>
    </location>
</feature>
<feature type="region of interest" description="Disordered" evidence="11">
    <location>
        <begin position="871"/>
        <end position="898"/>
    </location>
</feature>
<feature type="compositionally biased region" description="Polar residues" evidence="11">
    <location>
        <begin position="47"/>
        <end position="77"/>
    </location>
</feature>
<evidence type="ECO:0000256" key="9">
    <source>
        <dbReference type="ARBA" id="ARBA00023242"/>
    </source>
</evidence>
<feature type="region of interest" description="Disordered" evidence="11">
    <location>
        <begin position="1252"/>
        <end position="1285"/>
    </location>
</feature>
<dbReference type="Pfam" id="PF01530">
    <property type="entry name" value="zf-C2HC"/>
    <property type="match status" value="3"/>
</dbReference>
<dbReference type="EMBL" id="LR899013">
    <property type="protein sequence ID" value="CAD7089693.1"/>
    <property type="molecule type" value="Genomic_DNA"/>
</dbReference>
<name>A0A7R8YXR3_HERIL</name>
<dbReference type="PROSITE" id="PS51802">
    <property type="entry name" value="ZF_CCHHC"/>
    <property type="match status" value="3"/>
</dbReference>
<evidence type="ECO:0000256" key="4">
    <source>
        <dbReference type="ARBA" id="ARBA00022737"/>
    </source>
</evidence>
<dbReference type="InterPro" id="IPR009604">
    <property type="entry name" value="LsmAD_domain"/>
</dbReference>
<dbReference type="GO" id="GO:0008270">
    <property type="term" value="F:zinc ion binding"/>
    <property type="evidence" value="ECO:0007669"/>
    <property type="project" value="UniProtKB-KW"/>
</dbReference>
<dbReference type="Pfam" id="PF06741">
    <property type="entry name" value="LsmAD"/>
    <property type="match status" value="1"/>
</dbReference>
<feature type="coiled-coil region" evidence="10">
    <location>
        <begin position="479"/>
        <end position="509"/>
    </location>
</feature>
<keyword evidence="9" id="KW-0539">Nucleus</keyword>
<feature type="region of interest" description="Disordered" evidence="11">
    <location>
        <begin position="992"/>
        <end position="1130"/>
    </location>
</feature>
<keyword evidence="10" id="KW-0175">Coiled coil</keyword>
<evidence type="ECO:0000256" key="2">
    <source>
        <dbReference type="ARBA" id="ARBA00010194"/>
    </source>
</evidence>
<feature type="compositionally biased region" description="Low complexity" evidence="11">
    <location>
        <begin position="887"/>
        <end position="898"/>
    </location>
</feature>
<feature type="compositionally biased region" description="Polar residues" evidence="11">
    <location>
        <begin position="752"/>
        <end position="773"/>
    </location>
</feature>
<keyword evidence="7" id="KW-0805">Transcription regulation</keyword>
<feature type="compositionally biased region" description="Polar residues" evidence="11">
    <location>
        <begin position="800"/>
        <end position="813"/>
    </location>
</feature>
<reference evidence="13 14" key="1">
    <citation type="submission" date="2020-11" db="EMBL/GenBank/DDBJ databases">
        <authorList>
            <person name="Wallbank WR R."/>
            <person name="Pardo Diaz C."/>
            <person name="Kozak K."/>
            <person name="Martin S."/>
            <person name="Jiggins C."/>
            <person name="Moest M."/>
            <person name="Warren A I."/>
            <person name="Generalovic N T."/>
            <person name="Byers J.R.P. K."/>
            <person name="Montejo-Kovacevich G."/>
            <person name="Yen C E."/>
        </authorList>
    </citation>
    <scope>NUCLEOTIDE SEQUENCE [LARGE SCALE GENOMIC DNA]</scope>
</reference>
<evidence type="ECO:0000256" key="5">
    <source>
        <dbReference type="ARBA" id="ARBA00022771"/>
    </source>
</evidence>
<dbReference type="InParanoid" id="A0A7R8YXR3"/>
<evidence type="ECO:0000313" key="13">
    <source>
        <dbReference type="EMBL" id="CAD7089693.1"/>
    </source>
</evidence>
<dbReference type="PANTHER" id="PTHR10816">
    <property type="entry name" value="MYELIN TRANSCRIPTION FACTOR 1-RELATED"/>
    <property type="match status" value="1"/>
</dbReference>
<dbReference type="Gene3D" id="4.10.320.30">
    <property type="match status" value="3"/>
</dbReference>
<keyword evidence="3" id="KW-0479">Metal-binding</keyword>
<keyword evidence="14" id="KW-1185">Reference proteome</keyword>
<comment type="similarity">
    <text evidence="2">Belongs to the MYT1 family.</text>
</comment>
<feature type="domain" description="LsmAD" evidence="12">
    <location>
        <begin position="461"/>
        <end position="527"/>
    </location>
</feature>
<feature type="compositionally biased region" description="Basic and acidic residues" evidence="11">
    <location>
        <begin position="1270"/>
        <end position="1279"/>
    </location>
</feature>
<sequence length="1635" mass="176132">MALTKRPLAKESSFENTLKNEDQEVAFKRKKRSSRDEDFSKLDDKTNALQKKYNLSPSNNCNPNGRIGQNSNKLNNNDEQDDETLIRETHAALKSLSGSWSDARSSFYRLNEQEENPPPFQNLFEEKNKPIPPSSAASSQYGKNLMNFKREPDYFMYSSQKQNDSMRLNFQTKISEYADLKSTDSNQSEDGRKKFESVGIGKTPFSQSSAFKPPTDIKRNGTIGGYPSSLNPYTAESAFMNYPPPPVQPGPALSLGGSTLASSDLISSKTLKDDDDSVKTIETPDSKQYTILQPAGVGSRAASVMQDIAREGVVSVSAVSSSSSSNVNGNSPGGSVAGGSIVGGVVSSTTPNDKIQFDHHHHTQQPSFSPGSLNRECMIFPPVHLVSITAKNVDLDFATSGNFQTDSAISARCNGSRSEERELEPWDPTGSAINGELDFELDGNANGWDANEMFNKNEKLYGVQSTFDQSLTGYTVQIEKKDTQDYKEAEEQVEKIAKEIENQANYQERIELENGDEESRFAAVERPSDQSPDISRRGHHFALSNQILLTDIRNQTPGVQKADIKSLYSLGSSSNEPLMSLNSRDEIRLKTERDTSDKSSRVDLNDTSSKLNHNSFINNNSNNNNSSNCLNNNNSNNTNNNSKCSNNALSLNSNTSSNNLTSISSSNNNNNSNNNNIPLIKTELSQTTIKSEINYPKSPTNIAATPQQHQTYLNSESSQNSFTATTESNQSKSSSLANGGGGGGGGQPPPSSSHTTNGDSLHSSHLSNQQRTNDMLRGPNPQMPLPGGAQEMNGFVSLPMNDSGNTQEAQQHPRNTFETSNGLMMGGATHMNIDDPYRDHQMRYAQMGDIGTITKPTVSYNSDMLTNRSSYETSINTSSNRPSAYDPNSNTTSTPISTAFERYDPNCVSQRTNMYSYLQSASMDDISSQQKYLQEQQQMVHAGVLKTEHDENNGPIYPRPMYHYDPTVGPLPPGFSAINLSVKVAAAQAAFKGGSPSPNGPVIDLSTSSVTSSSPHGFNSPHYSQRMAGSPQPGSSPHLASPQVPSPQGQTLDLSVTRLPHSTATSPQYGAHPDGLTGHPHGFPGGPRSPQTEPVDFSGPPRPLGFGLVGHIGGPGPYSRESTPDSGGSHYIDSYRDPSGYSPHPGYGMVVQSDYPPAGYHGYGPTAYQCSNPYATAVGPGGYPTPVSGGYSPSPASCYAMPPPQHIPQHDKTKDSLTGCTRSDRTHLQSHSQELKCPTPGCDGSGHVTGNYSSHRSLSGCPRANKPKSKPRDGQDSEPLRCPIPGCDGSGHSTGKFLSHRSASGCPIANRNKMRVLENGGTVEQHKAAVAAATAMKFDGVNCPTPGCDGTGHINGTFLTHRSLSGCPTAAQGIKKPKFDEVTMVYPKGYTGMEMIMNAANGGNTSQTTTSAPNQTTNVSSINGPSGTQTNPTGQDTPQSNEDLTTLEAEISELQRENARVESQMLRLKSDINAMESQLQNGERENPLNIQRATTTSNLNNYYESLRNNVITLLEHVRIPTASGPPPPPPSIGLCGNSGPSAATKDNIQHHSSPAAASSTTGRPAHHNSGGMHQPPPPGVSNGNEKICHEHFDSYISKLQSLCGAPEGYATEENRPVYETVKSTLQDYPMLPTAI</sequence>
<evidence type="ECO:0000256" key="6">
    <source>
        <dbReference type="ARBA" id="ARBA00022833"/>
    </source>
</evidence>
<dbReference type="FunFam" id="4.10.320.30:FF:000001">
    <property type="entry name" value="Myelin transcription factor 1-like, a"/>
    <property type="match status" value="3"/>
</dbReference>
<dbReference type="InterPro" id="IPR036060">
    <property type="entry name" value="Znf_C2H2C_sf"/>
</dbReference>
<dbReference type="OrthoDB" id="10069059at2759"/>
<feature type="compositionally biased region" description="Basic and acidic residues" evidence="11">
    <location>
        <begin position="34"/>
        <end position="46"/>
    </location>
</feature>
<feature type="region of interest" description="Disordered" evidence="11">
    <location>
        <begin position="1401"/>
        <end position="1441"/>
    </location>
</feature>
<feature type="region of interest" description="Disordered" evidence="11">
    <location>
        <begin position="347"/>
        <end position="369"/>
    </location>
</feature>
<evidence type="ECO:0000259" key="12">
    <source>
        <dbReference type="SMART" id="SM01272"/>
    </source>
</evidence>
<dbReference type="GO" id="GO:0000981">
    <property type="term" value="F:DNA-binding transcription factor activity, RNA polymerase II-specific"/>
    <property type="evidence" value="ECO:0007669"/>
    <property type="project" value="TreeGrafter"/>
</dbReference>
<dbReference type="Proteomes" id="UP000594454">
    <property type="component" value="Chromosome 5"/>
</dbReference>
<evidence type="ECO:0000256" key="11">
    <source>
        <dbReference type="SAM" id="MobiDB-lite"/>
    </source>
</evidence>
<dbReference type="InterPro" id="IPR002515">
    <property type="entry name" value="Znf_C2H2C"/>
</dbReference>
<keyword evidence="6" id="KW-0862">Zinc</keyword>
<dbReference type="PANTHER" id="PTHR10816:SF15">
    <property type="entry name" value="MYELIN TRANSCRIPTION FACTOR 1-LIKE PROTEIN"/>
    <property type="match status" value="1"/>
</dbReference>
<dbReference type="GO" id="GO:0007399">
    <property type="term" value="P:nervous system development"/>
    <property type="evidence" value="ECO:0007669"/>
    <property type="project" value="UniProtKB-KW"/>
</dbReference>
<evidence type="ECO:0000313" key="14">
    <source>
        <dbReference type="Proteomes" id="UP000594454"/>
    </source>
</evidence>
<feature type="compositionally biased region" description="Low complexity" evidence="11">
    <location>
        <begin position="609"/>
        <end position="676"/>
    </location>
</feature>
<organism evidence="13 14">
    <name type="scientific">Hermetia illucens</name>
    <name type="common">Black soldier fly</name>
    <dbReference type="NCBI Taxonomy" id="343691"/>
    <lineage>
        <taxon>Eukaryota</taxon>
        <taxon>Metazoa</taxon>
        <taxon>Ecdysozoa</taxon>
        <taxon>Arthropoda</taxon>
        <taxon>Hexapoda</taxon>
        <taxon>Insecta</taxon>
        <taxon>Pterygota</taxon>
        <taxon>Neoptera</taxon>
        <taxon>Endopterygota</taxon>
        <taxon>Diptera</taxon>
        <taxon>Brachycera</taxon>
        <taxon>Stratiomyomorpha</taxon>
        <taxon>Stratiomyidae</taxon>
        <taxon>Hermetiinae</taxon>
        <taxon>Hermetia</taxon>
    </lineage>
</organism>
<dbReference type="SMART" id="SM01272">
    <property type="entry name" value="LsmAD"/>
    <property type="match status" value="1"/>
</dbReference>
<keyword evidence="8" id="KW-0804">Transcription</keyword>
<feature type="region of interest" description="Disordered" evidence="11">
    <location>
        <begin position="1209"/>
        <end position="1240"/>
    </location>
</feature>
<feature type="compositionally biased region" description="Basic and acidic residues" evidence="11">
    <location>
        <begin position="8"/>
        <end position="27"/>
    </location>
</feature>
<feature type="compositionally biased region" description="Polar residues" evidence="11">
    <location>
        <begin position="1046"/>
        <end position="1068"/>
    </location>
</feature>
<proteinExistence type="inferred from homology"/>
<evidence type="ECO:0000256" key="3">
    <source>
        <dbReference type="ARBA" id="ARBA00022723"/>
    </source>
</evidence>
<comment type="subcellular location">
    <subcellularLocation>
        <location evidence="1">Nucleus</location>
    </subcellularLocation>
</comment>
<accession>A0A7R8YXR3</accession>
<feature type="region of interest" description="Disordered" evidence="11">
    <location>
        <begin position="1"/>
        <end position="82"/>
    </location>
</feature>